<organism evidence="2 3">
    <name type="scientific">Umbelopsis ramanniana AG</name>
    <dbReference type="NCBI Taxonomy" id="1314678"/>
    <lineage>
        <taxon>Eukaryota</taxon>
        <taxon>Fungi</taxon>
        <taxon>Fungi incertae sedis</taxon>
        <taxon>Mucoromycota</taxon>
        <taxon>Mucoromycotina</taxon>
        <taxon>Umbelopsidomycetes</taxon>
        <taxon>Umbelopsidales</taxon>
        <taxon>Umbelopsidaceae</taxon>
        <taxon>Umbelopsis</taxon>
    </lineage>
</organism>
<dbReference type="Pfam" id="PF08613">
    <property type="entry name" value="Cyclin"/>
    <property type="match status" value="1"/>
</dbReference>
<reference evidence="2" key="1">
    <citation type="submission" date="2021-06" db="EMBL/GenBank/DDBJ databases">
        <authorList>
            <consortium name="DOE Joint Genome Institute"/>
            <person name="Mondo S.J."/>
            <person name="Amses K.R."/>
            <person name="Simmons D.R."/>
            <person name="Longcore J.E."/>
            <person name="Seto K."/>
            <person name="Alves G.H."/>
            <person name="Bonds A.E."/>
            <person name="Quandt C.A."/>
            <person name="Davis W.J."/>
            <person name="Chang Y."/>
            <person name="Letcher P.M."/>
            <person name="Powell M.J."/>
            <person name="Kuo A."/>
            <person name="Labutti K."/>
            <person name="Pangilinan J."/>
            <person name="Andreopoulos W."/>
            <person name="Tritt A."/>
            <person name="Riley R."/>
            <person name="Hundley H."/>
            <person name="Johnson J."/>
            <person name="Lipzen A."/>
            <person name="Barry K."/>
            <person name="Berbee M.L."/>
            <person name="Buchler N.E."/>
            <person name="Grigoriev I.V."/>
            <person name="Spatafora J.W."/>
            <person name="Stajich J.E."/>
            <person name="James T.Y."/>
        </authorList>
    </citation>
    <scope>NUCLEOTIDE SEQUENCE</scope>
    <source>
        <strain evidence="2">AG</strain>
    </source>
</reference>
<dbReference type="AlphaFoldDB" id="A0AAD5E5A4"/>
<dbReference type="EMBL" id="MU620952">
    <property type="protein sequence ID" value="KAI8576620.1"/>
    <property type="molecule type" value="Genomic_DNA"/>
</dbReference>
<dbReference type="GeneID" id="75916759"/>
<dbReference type="GO" id="GO:0005634">
    <property type="term" value="C:nucleus"/>
    <property type="evidence" value="ECO:0007669"/>
    <property type="project" value="TreeGrafter"/>
</dbReference>
<dbReference type="CDD" id="cd20557">
    <property type="entry name" value="CYCLIN_ScPCL1-like"/>
    <property type="match status" value="1"/>
</dbReference>
<reference evidence="2" key="2">
    <citation type="journal article" date="2022" name="Proc. Natl. Acad. Sci. U.S.A.">
        <title>Diploid-dominant life cycles characterize the early evolution of Fungi.</title>
        <authorList>
            <person name="Amses K.R."/>
            <person name="Simmons D.R."/>
            <person name="Longcore J.E."/>
            <person name="Mondo S.J."/>
            <person name="Seto K."/>
            <person name="Jeronimo G.H."/>
            <person name="Bonds A.E."/>
            <person name="Quandt C.A."/>
            <person name="Davis W.J."/>
            <person name="Chang Y."/>
            <person name="Federici B.A."/>
            <person name="Kuo A."/>
            <person name="LaButti K."/>
            <person name="Pangilinan J."/>
            <person name="Andreopoulos W."/>
            <person name="Tritt A."/>
            <person name="Riley R."/>
            <person name="Hundley H."/>
            <person name="Johnson J."/>
            <person name="Lipzen A."/>
            <person name="Barry K."/>
            <person name="Lang B.F."/>
            <person name="Cuomo C.A."/>
            <person name="Buchler N.E."/>
            <person name="Grigoriev I.V."/>
            <person name="Spatafora J.W."/>
            <person name="Stajich J.E."/>
            <person name="James T.Y."/>
        </authorList>
    </citation>
    <scope>NUCLEOTIDE SEQUENCE</scope>
    <source>
        <strain evidence="2">AG</strain>
    </source>
</reference>
<protein>
    <recommendedName>
        <fullName evidence="4">Cyclin N-terminal domain-containing protein</fullName>
    </recommendedName>
</protein>
<dbReference type="GO" id="GO:0000307">
    <property type="term" value="C:cyclin-dependent protein kinase holoenzyme complex"/>
    <property type="evidence" value="ECO:0007669"/>
    <property type="project" value="TreeGrafter"/>
</dbReference>
<dbReference type="PANTHER" id="PTHR15615:SF36">
    <property type="entry name" value="PHO85 CYCLIN-5"/>
    <property type="match status" value="1"/>
</dbReference>
<dbReference type="RefSeq" id="XP_051441624.1">
    <property type="nucleotide sequence ID" value="XM_051591416.1"/>
</dbReference>
<dbReference type="PANTHER" id="PTHR15615">
    <property type="match status" value="1"/>
</dbReference>
<feature type="region of interest" description="Disordered" evidence="1">
    <location>
        <begin position="289"/>
        <end position="312"/>
    </location>
</feature>
<dbReference type="GO" id="GO:0016538">
    <property type="term" value="F:cyclin-dependent protein serine/threonine kinase regulator activity"/>
    <property type="evidence" value="ECO:0007669"/>
    <property type="project" value="TreeGrafter"/>
</dbReference>
<name>A0AAD5E5A4_UMBRA</name>
<dbReference type="Proteomes" id="UP001206595">
    <property type="component" value="Unassembled WGS sequence"/>
</dbReference>
<gene>
    <name evidence="2" type="ORF">K450DRAFT_255897</name>
</gene>
<dbReference type="InterPro" id="IPR036915">
    <property type="entry name" value="Cyclin-like_sf"/>
</dbReference>
<accession>A0AAD5E5A4</accession>
<dbReference type="GO" id="GO:0019901">
    <property type="term" value="F:protein kinase binding"/>
    <property type="evidence" value="ECO:0007669"/>
    <property type="project" value="InterPro"/>
</dbReference>
<comment type="caution">
    <text evidence="2">The sequence shown here is derived from an EMBL/GenBank/DDBJ whole genome shotgun (WGS) entry which is preliminary data.</text>
</comment>
<evidence type="ECO:0008006" key="4">
    <source>
        <dbReference type="Google" id="ProtNLM"/>
    </source>
</evidence>
<proteinExistence type="predicted"/>
<sequence>MMSCAVTCQRLTTPVSHAVVLPALKTIHLQRPTKQHVSTVKASSTKPGKTALKSNYVDGLVCKCPPTNCLQGGFFSHLSLSLATTAFILSSIWPSPVNSNKPIASLPKFLHHLLSHSRTTHSTLQLALLYLFRIKPAVIAADKTHDDAEYISCGRRIFLACLMTAHKYLMDRTYKNVAWAKVSGLPVSEVNRAERVVLELLDWRLGVAPDAWNQWCKMIEIHVQHRTGENKLNYPMVDLSMATAPNTDGFLLCQSEPRTMADLSITVMSEDNRLKPIHPDSAVVMACEGFSPPESKKRKADHHSLPSPKRSR</sequence>
<evidence type="ECO:0000313" key="2">
    <source>
        <dbReference type="EMBL" id="KAI8576620.1"/>
    </source>
</evidence>
<evidence type="ECO:0000256" key="1">
    <source>
        <dbReference type="SAM" id="MobiDB-lite"/>
    </source>
</evidence>
<dbReference type="SUPFAM" id="SSF47954">
    <property type="entry name" value="Cyclin-like"/>
    <property type="match status" value="1"/>
</dbReference>
<keyword evidence="3" id="KW-1185">Reference proteome</keyword>
<evidence type="ECO:0000313" key="3">
    <source>
        <dbReference type="Proteomes" id="UP001206595"/>
    </source>
</evidence>
<dbReference type="Gene3D" id="1.10.472.10">
    <property type="entry name" value="Cyclin-like"/>
    <property type="match status" value="1"/>
</dbReference>
<dbReference type="InterPro" id="IPR013922">
    <property type="entry name" value="Cyclin_PHO80-like"/>
</dbReference>